<evidence type="ECO:0000259" key="1">
    <source>
        <dbReference type="PROSITE" id="PS50911"/>
    </source>
</evidence>
<dbReference type="InterPro" id="IPR038765">
    <property type="entry name" value="Papain-like_cys_pep_sf"/>
</dbReference>
<dbReference type="RefSeq" id="WP_281095178.1">
    <property type="nucleotide sequence ID" value="NZ_JARYZI010000011.1"/>
</dbReference>
<accession>A0ABT6NFS3</accession>
<keyword evidence="3" id="KW-1185">Reference proteome</keyword>
<evidence type="ECO:0000313" key="3">
    <source>
        <dbReference type="Proteomes" id="UP001158045"/>
    </source>
</evidence>
<dbReference type="EMBL" id="JARYZI010000011">
    <property type="protein sequence ID" value="MDH8679280.1"/>
    <property type="molecule type" value="Genomic_DNA"/>
</dbReference>
<proteinExistence type="predicted"/>
<comment type="caution">
    <text evidence="2">The sequence shown here is derived from an EMBL/GenBank/DDBJ whole genome shotgun (WGS) entry which is preliminary data.</text>
</comment>
<reference evidence="2 3" key="1">
    <citation type="submission" date="2023-04" db="EMBL/GenBank/DDBJ databases">
        <title>Fusibacter bizertensis strain WBS, isolated from littoral bottom sediments of the Arctic seas - biochemical and genomic analysis.</title>
        <authorList>
            <person name="Brioukhanov A.L."/>
        </authorList>
    </citation>
    <scope>NUCLEOTIDE SEQUENCE [LARGE SCALE GENOMIC DNA]</scope>
    <source>
        <strain evidence="2 3">WBS</strain>
    </source>
</reference>
<gene>
    <name evidence="2" type="ORF">QE109_14070</name>
</gene>
<feature type="domain" description="Peptidase C51" evidence="1">
    <location>
        <begin position="1"/>
        <end position="61"/>
    </location>
</feature>
<protein>
    <submittedName>
        <fullName evidence="2">CHAP domain-containing protein</fullName>
    </submittedName>
</protein>
<name>A0ABT6NFS3_9FIRM</name>
<dbReference type="Proteomes" id="UP001158045">
    <property type="component" value="Unassembled WGS sequence"/>
</dbReference>
<dbReference type="Gene3D" id="3.90.1720.10">
    <property type="entry name" value="endopeptidase domain like (from Nostoc punctiforme)"/>
    <property type="match status" value="1"/>
</dbReference>
<sequence length="61" mass="6874">MGEEEFEPSVGDIILYDNIFINQEHDHIGIIVEIQNEYFRVAEGNIGNISAIVKSPIKTNV</sequence>
<organism evidence="2 3">
    <name type="scientific">Fusibacter bizertensis</name>
    <dbReference type="NCBI Taxonomy" id="1488331"/>
    <lineage>
        <taxon>Bacteria</taxon>
        <taxon>Bacillati</taxon>
        <taxon>Bacillota</taxon>
        <taxon>Clostridia</taxon>
        <taxon>Eubacteriales</taxon>
        <taxon>Eubacteriales Family XII. Incertae Sedis</taxon>
        <taxon>Fusibacter</taxon>
    </lineage>
</organism>
<dbReference type="InterPro" id="IPR007921">
    <property type="entry name" value="CHAP_dom"/>
</dbReference>
<dbReference type="SUPFAM" id="SSF54001">
    <property type="entry name" value="Cysteine proteinases"/>
    <property type="match status" value="1"/>
</dbReference>
<evidence type="ECO:0000313" key="2">
    <source>
        <dbReference type="EMBL" id="MDH8679280.1"/>
    </source>
</evidence>
<dbReference type="PROSITE" id="PS50911">
    <property type="entry name" value="CHAP"/>
    <property type="match status" value="1"/>
</dbReference>